<dbReference type="Gene3D" id="3.40.50.1820">
    <property type="entry name" value="alpha/beta hydrolase"/>
    <property type="match status" value="1"/>
</dbReference>
<accession>A0ABV6VHE5</accession>
<protein>
    <recommendedName>
        <fullName evidence="6">Secretory lipase</fullName>
    </recommendedName>
</protein>
<dbReference type="Gene3D" id="1.10.260.160">
    <property type="match status" value="1"/>
</dbReference>
<dbReference type="Proteomes" id="UP001592530">
    <property type="component" value="Unassembled WGS sequence"/>
</dbReference>
<feature type="signal peptide" evidence="1">
    <location>
        <begin position="1"/>
        <end position="34"/>
    </location>
</feature>
<evidence type="ECO:0008006" key="6">
    <source>
        <dbReference type="Google" id="ProtNLM"/>
    </source>
</evidence>
<keyword evidence="1" id="KW-0732">Signal</keyword>
<dbReference type="PIRSF" id="PIRSF029171">
    <property type="entry name" value="Esterase_LipA"/>
    <property type="match status" value="1"/>
</dbReference>
<gene>
    <name evidence="3" type="ORF">ACEZDB_15715</name>
    <name evidence="2" type="ORF">ACEZDG_28275</name>
</gene>
<sequence length="420" mass="43864">MPLSKRSSRSRARTLTVATLCVCAAVGSAAPTLAAGQVHHAGLQRGALLSATEVEGLDAAEATAYVRGMGFAAPAAQHGVDVYRVTYRTIGPTGLATIASGVVALPRAASRHGRLQGLRTVEYTHGTLPYRGDAASVTDGPDRAVTVMFAGAGFAAVAPDYLGLGVGPGQHPYMDINSETTASVDLLKAARTFEAGKRATLDGKVMVTGFSQGGTAALGLGRALQRDAVPGLRLAALAPVSGPYDLSGAELPAAFDGRLAPPTATFYLAYVLTAWNRLHHLYRSPAEAFRAPYAGTVEALFDGNHTDEQIAAGLPGTPEELLTPQFIHYLKHPTGVLAQILRTADTVCTDWAPRAPIRLYDADLDRDVAVADTLSCQHSLAANGVTAPIVNAGNVDHIGSALASYPKILHWFSQLTPTQQ</sequence>
<evidence type="ECO:0000313" key="5">
    <source>
        <dbReference type="Proteomes" id="UP001592582"/>
    </source>
</evidence>
<dbReference type="SUPFAM" id="SSF53474">
    <property type="entry name" value="alpha/beta-Hydrolases"/>
    <property type="match status" value="1"/>
</dbReference>
<proteinExistence type="predicted"/>
<dbReference type="EMBL" id="JBHEZX010000015">
    <property type="protein sequence ID" value="MFC1413170.1"/>
    <property type="molecule type" value="Genomic_DNA"/>
</dbReference>
<evidence type="ECO:0000313" key="4">
    <source>
        <dbReference type="Proteomes" id="UP001592530"/>
    </source>
</evidence>
<dbReference type="InterPro" id="IPR005152">
    <property type="entry name" value="Lipase_secreted"/>
</dbReference>
<dbReference type="Proteomes" id="UP001592582">
    <property type="component" value="Unassembled WGS sequence"/>
</dbReference>
<feature type="chain" id="PRO_5045033005" description="Secretory lipase" evidence="1">
    <location>
        <begin position="35"/>
        <end position="420"/>
    </location>
</feature>
<dbReference type="PANTHER" id="PTHR34853">
    <property type="match status" value="1"/>
</dbReference>
<comment type="caution">
    <text evidence="2">The sequence shown here is derived from an EMBL/GenBank/DDBJ whole genome shotgun (WGS) entry which is preliminary data.</text>
</comment>
<organism evidence="2 5">
    <name type="scientific">Streptacidiphilus alkalitolerans</name>
    <dbReference type="NCBI Taxonomy" id="3342712"/>
    <lineage>
        <taxon>Bacteria</taxon>
        <taxon>Bacillati</taxon>
        <taxon>Actinomycetota</taxon>
        <taxon>Actinomycetes</taxon>
        <taxon>Kitasatosporales</taxon>
        <taxon>Streptomycetaceae</taxon>
        <taxon>Streptacidiphilus</taxon>
    </lineage>
</organism>
<keyword evidence="5" id="KW-1185">Reference proteome</keyword>
<reference evidence="4 5" key="1">
    <citation type="submission" date="2024-09" db="EMBL/GenBank/DDBJ databases">
        <authorList>
            <person name="Lee S.D."/>
        </authorList>
    </citation>
    <scope>NUCLEOTIDE SEQUENCE [LARGE SCALE GENOMIC DNA]</scope>
    <source>
        <strain evidence="2 5">N1-1</strain>
        <strain evidence="3 4">N1-3</strain>
    </source>
</reference>
<evidence type="ECO:0000313" key="3">
    <source>
        <dbReference type="EMBL" id="MFC1432094.1"/>
    </source>
</evidence>
<name>A0ABV6VHE5_9ACTN</name>
<evidence type="ECO:0000256" key="1">
    <source>
        <dbReference type="SAM" id="SignalP"/>
    </source>
</evidence>
<dbReference type="RefSeq" id="WP_380514576.1">
    <property type="nucleotide sequence ID" value="NZ_JBHEZX010000015.1"/>
</dbReference>
<dbReference type="EMBL" id="JBHEZY010000005">
    <property type="protein sequence ID" value="MFC1432094.1"/>
    <property type="molecule type" value="Genomic_DNA"/>
</dbReference>
<dbReference type="InterPro" id="IPR029058">
    <property type="entry name" value="AB_hydrolase_fold"/>
</dbReference>
<dbReference type="PANTHER" id="PTHR34853:SF1">
    <property type="entry name" value="LIPASE 5"/>
    <property type="match status" value="1"/>
</dbReference>
<evidence type="ECO:0000313" key="2">
    <source>
        <dbReference type="EMBL" id="MFC1413170.1"/>
    </source>
</evidence>